<dbReference type="Proteomes" id="UP000018914">
    <property type="component" value="Chromosome"/>
</dbReference>
<evidence type="ECO:0000313" key="2">
    <source>
        <dbReference type="EMBL" id="AHE96828.1"/>
    </source>
</evidence>
<accession>W0DIJ4</accession>
<organism evidence="3">
    <name type="scientific">Thermocrinis ruber</name>
    <dbReference type="NCBI Taxonomy" id="75906"/>
    <lineage>
        <taxon>Bacteria</taxon>
        <taxon>Pseudomonadati</taxon>
        <taxon>Aquificota</taxon>
        <taxon>Aquificia</taxon>
        <taxon>Aquificales</taxon>
        <taxon>Aquificaceae</taxon>
        <taxon>Thermocrinis</taxon>
    </lineage>
</organism>
<reference evidence="2 3" key="1">
    <citation type="submission" date="2013-12" db="EMBL/GenBank/DDBJ databases">
        <authorList>
            <consortium name="DOE Joint Genome Institute"/>
            <person name="Eisen J."/>
            <person name="Huntemann M."/>
            <person name="Han J."/>
            <person name="Chen A."/>
            <person name="Kyrpides N."/>
            <person name="Mavromatis K."/>
            <person name="Markowitz V."/>
            <person name="Palaniappan K."/>
            <person name="Ivanova N."/>
            <person name="Schaumberg A."/>
            <person name="Pati A."/>
            <person name="Liolios K."/>
            <person name="Nordberg H.P."/>
            <person name="Cantor M.N."/>
            <person name="Hua S.X."/>
            <person name="Woyke T."/>
        </authorList>
    </citation>
    <scope>NUCLEOTIDE SEQUENCE [LARGE SCALE GENOMIC DNA]</scope>
    <source>
        <strain evidence="2 3">DSM 23557</strain>
    </source>
</reference>
<sequence length="213" mass="23652">MKKLMLIMALFIATPVVKSQENIYLVPERANMRINVAVQIAKQLKDRGYDKIAVVYMNTSDLCALTAASLVASLKTLGVEAYYLKGADPDLPSKIRNLGANWIYLAYFGERPYEEVQGALNQDLRILASGFERANLIVHPSTLGLGFLAGVLVDDKIGEFLSRSNIKGFTVQQGKAEMVSVKVKDLEITIEPEPLPKKETPKTPKTPTRKRTR</sequence>
<evidence type="ECO:0000313" key="3">
    <source>
        <dbReference type="Proteomes" id="UP000018914"/>
    </source>
</evidence>
<keyword evidence="3" id="KW-1185">Reference proteome</keyword>
<evidence type="ECO:0000256" key="1">
    <source>
        <dbReference type="SAM" id="MobiDB-lite"/>
    </source>
</evidence>
<dbReference type="OrthoDB" id="14468at2"/>
<feature type="region of interest" description="Disordered" evidence="1">
    <location>
        <begin position="192"/>
        <end position="213"/>
    </location>
</feature>
<name>W0DIJ4_9AQUI</name>
<dbReference type="RefSeq" id="WP_025306058.1">
    <property type="nucleotide sequence ID" value="NZ_CP007028.1"/>
</dbReference>
<dbReference type="KEGG" id="trd:THERU_04435"/>
<dbReference type="STRING" id="75906.THERU_04435"/>
<proteinExistence type="predicted"/>
<dbReference type="HOGENOM" id="CLU_1293843_0_0_0"/>
<gene>
    <name evidence="2" type="ORF">THERU_04435</name>
</gene>
<protein>
    <submittedName>
        <fullName evidence="2">Uncharacterized protein</fullName>
    </submittedName>
</protein>
<dbReference type="EMBL" id="CP007028">
    <property type="protein sequence ID" value="AHE96828.1"/>
    <property type="molecule type" value="Genomic_DNA"/>
</dbReference>
<dbReference type="AlphaFoldDB" id="W0DIJ4"/>